<organism evidence="2">
    <name type="scientific">Glycine soja</name>
    <name type="common">Wild soybean</name>
    <dbReference type="NCBI Taxonomy" id="3848"/>
    <lineage>
        <taxon>Eukaryota</taxon>
        <taxon>Viridiplantae</taxon>
        <taxon>Streptophyta</taxon>
        <taxon>Embryophyta</taxon>
        <taxon>Tracheophyta</taxon>
        <taxon>Spermatophyta</taxon>
        <taxon>Magnoliopsida</taxon>
        <taxon>eudicotyledons</taxon>
        <taxon>Gunneridae</taxon>
        <taxon>Pentapetalae</taxon>
        <taxon>rosids</taxon>
        <taxon>fabids</taxon>
        <taxon>Fabales</taxon>
        <taxon>Fabaceae</taxon>
        <taxon>Papilionoideae</taxon>
        <taxon>50 kb inversion clade</taxon>
        <taxon>NPAAA clade</taxon>
        <taxon>indigoferoid/millettioid clade</taxon>
        <taxon>Phaseoleae</taxon>
        <taxon>Glycine</taxon>
        <taxon>Glycine subgen. Soja</taxon>
    </lineage>
</organism>
<proteinExistence type="predicted"/>
<feature type="compositionally biased region" description="Low complexity" evidence="1">
    <location>
        <begin position="46"/>
        <end position="58"/>
    </location>
</feature>
<evidence type="ECO:0000256" key="1">
    <source>
        <dbReference type="SAM" id="MobiDB-lite"/>
    </source>
</evidence>
<evidence type="ECO:0000313" key="2">
    <source>
        <dbReference type="EMBL" id="KHN10300.1"/>
    </source>
</evidence>
<gene>
    <name evidence="2" type="ORF">glysoja_044834</name>
</gene>
<name>A0A0B2PMI3_GLYSO</name>
<reference evidence="2" key="1">
    <citation type="submission" date="2014-07" db="EMBL/GenBank/DDBJ databases">
        <title>Identification of a novel salt tolerance gene in wild soybean by whole-genome sequencing.</title>
        <authorList>
            <person name="Lam H.-M."/>
            <person name="Qi X."/>
            <person name="Li M.-W."/>
            <person name="Liu X."/>
            <person name="Xie M."/>
            <person name="Ni M."/>
            <person name="Xu X."/>
        </authorList>
    </citation>
    <scope>NUCLEOTIDE SEQUENCE [LARGE SCALE GENOMIC DNA]</scope>
    <source>
        <tissue evidence="2">Root</tissue>
    </source>
</reference>
<dbReference type="Proteomes" id="UP000053555">
    <property type="component" value="Unassembled WGS sequence"/>
</dbReference>
<protein>
    <submittedName>
        <fullName evidence="2">Uncharacterized protein</fullName>
    </submittedName>
</protein>
<feature type="compositionally biased region" description="Pro residues" evidence="1">
    <location>
        <begin position="63"/>
        <end position="78"/>
    </location>
</feature>
<sequence>MSYPTRWIPNCREGAVNPCTVSRVQSIRHSPMASAEQPLKKRKLYEPLPESPSSSPPEFKATPPSPQTLPTPSTPPLS</sequence>
<dbReference type="AlphaFoldDB" id="A0A0B2PMI3"/>
<feature type="region of interest" description="Disordered" evidence="1">
    <location>
        <begin position="26"/>
        <end position="78"/>
    </location>
</feature>
<accession>A0A0B2PMI3</accession>
<dbReference type="EMBL" id="KN664729">
    <property type="protein sequence ID" value="KHN10300.1"/>
    <property type="molecule type" value="Genomic_DNA"/>
</dbReference>